<dbReference type="InterPro" id="IPR014718">
    <property type="entry name" value="GH-type_carb-bd"/>
</dbReference>
<dbReference type="Gene3D" id="2.70.98.10">
    <property type="match status" value="1"/>
</dbReference>
<accession>A0ABT1W735</accession>
<dbReference type="EMBL" id="JAMSKV010000007">
    <property type="protein sequence ID" value="MCQ8278695.1"/>
    <property type="molecule type" value="Genomic_DNA"/>
</dbReference>
<gene>
    <name evidence="1" type="ORF">NFI95_09545</name>
</gene>
<evidence type="ECO:0000313" key="2">
    <source>
        <dbReference type="Proteomes" id="UP001524587"/>
    </source>
</evidence>
<dbReference type="Pfam" id="PF01263">
    <property type="entry name" value="Aldose_epim"/>
    <property type="match status" value="1"/>
</dbReference>
<evidence type="ECO:0000313" key="1">
    <source>
        <dbReference type="EMBL" id="MCQ8278695.1"/>
    </source>
</evidence>
<dbReference type="InterPro" id="IPR008183">
    <property type="entry name" value="Aldose_1/G6P_1-epimerase"/>
</dbReference>
<reference evidence="1 2" key="1">
    <citation type="submission" date="2022-06" db="EMBL/GenBank/DDBJ databases">
        <title>Endosaccharibacter gen. nov., sp. nov., endophytic bacteria isolated from sugarcane.</title>
        <authorList>
            <person name="Pitiwittayakul N."/>
            <person name="Yukphan P."/>
            <person name="Charoenyingcharoen P."/>
            <person name="Tanasupawat S."/>
        </authorList>
    </citation>
    <scope>NUCLEOTIDE SEQUENCE [LARGE SCALE GENOMIC DNA]</scope>
    <source>
        <strain evidence="1 2">KSS8</strain>
    </source>
</reference>
<name>A0ABT1W735_9PROT</name>
<dbReference type="InterPro" id="IPR011013">
    <property type="entry name" value="Gal_mutarotase_sf_dom"/>
</dbReference>
<organism evidence="1 2">
    <name type="scientific">Endosaccharibacter trunci</name>
    <dbReference type="NCBI Taxonomy" id="2812733"/>
    <lineage>
        <taxon>Bacteria</taxon>
        <taxon>Pseudomonadati</taxon>
        <taxon>Pseudomonadota</taxon>
        <taxon>Alphaproteobacteria</taxon>
        <taxon>Acetobacterales</taxon>
        <taxon>Acetobacteraceae</taxon>
        <taxon>Endosaccharibacter</taxon>
    </lineage>
</organism>
<dbReference type="Proteomes" id="UP001524587">
    <property type="component" value="Unassembled WGS sequence"/>
</dbReference>
<comment type="caution">
    <text evidence="1">The sequence shown here is derived from an EMBL/GenBank/DDBJ whole genome shotgun (WGS) entry which is preliminary data.</text>
</comment>
<keyword evidence="2" id="KW-1185">Reference proteome</keyword>
<protein>
    <submittedName>
        <fullName evidence="1">Aldose 1-epimerase</fullName>
    </submittedName>
</protein>
<sequence>MLSMRTATSVLEIDPACGGALTAWTRNGVPILHPVVDPNLIAQRLRAVAAYPLIPFSNRVGYGRFAFGDESFRLAENFAGEPHTIHGNAWMREWSVESHDDMVTVLTLSHEPPRDPSTEWPFRYHARLEYALRDDGLSVRIAVRNTDDRPQPVGLGFHPFFPRGGDVELGFSAGSVWIAGEDALPAERLAVSDHPAYRFQPMRAVDGPPLDNCFAGWSRLAFLRWPSRGLALTIRAEAPFDHLVVFSPPGKDFIAVEPASNMTDAVNRPDIEDRGLSVLQPGETLSSTVDLSLMGL</sequence>
<proteinExistence type="predicted"/>
<dbReference type="CDD" id="cd09021">
    <property type="entry name" value="Aldose_epim_Ec_YphB"/>
    <property type="match status" value="1"/>
</dbReference>
<dbReference type="RefSeq" id="WP_422864174.1">
    <property type="nucleotide sequence ID" value="NZ_JAMSKV010000007.1"/>
</dbReference>
<dbReference type="SUPFAM" id="SSF74650">
    <property type="entry name" value="Galactose mutarotase-like"/>
    <property type="match status" value="1"/>
</dbReference>